<accession>A0AAW2C071</accession>
<evidence type="ECO:0000313" key="3">
    <source>
        <dbReference type="Proteomes" id="UP001459277"/>
    </source>
</evidence>
<evidence type="ECO:0000313" key="2">
    <source>
        <dbReference type="EMBL" id="KAK9989715.1"/>
    </source>
</evidence>
<proteinExistence type="predicted"/>
<gene>
    <name evidence="2" type="ORF">SO802_029954</name>
</gene>
<dbReference type="AlphaFoldDB" id="A0AAW2C071"/>
<name>A0AAW2C071_9ROSI</name>
<feature type="region of interest" description="Disordered" evidence="1">
    <location>
        <begin position="67"/>
        <end position="122"/>
    </location>
</feature>
<feature type="compositionally biased region" description="Basic and acidic residues" evidence="1">
    <location>
        <begin position="99"/>
        <end position="110"/>
    </location>
</feature>
<sequence length="122" mass="13721">MSPEGPNFLARRCGSLELDHLKNTMQEATILWKIISEKRVNGKDSAHLGKMTERKGGQKLSLKRVKRGSIEGGEIKGSLSKDTPEWKVSKGISGKQHQKKETMRYKERVSRQKGWNNKGSGT</sequence>
<reference evidence="2 3" key="1">
    <citation type="submission" date="2024-01" db="EMBL/GenBank/DDBJ databases">
        <title>A telomere-to-telomere, gap-free genome of sweet tea (Lithocarpus litseifolius).</title>
        <authorList>
            <person name="Zhou J."/>
        </authorList>
    </citation>
    <scope>NUCLEOTIDE SEQUENCE [LARGE SCALE GENOMIC DNA]</scope>
    <source>
        <strain evidence="2">Zhou-2022a</strain>
        <tissue evidence="2">Leaf</tissue>
    </source>
</reference>
<protein>
    <submittedName>
        <fullName evidence="2">Uncharacterized protein</fullName>
    </submittedName>
</protein>
<comment type="caution">
    <text evidence="2">The sequence shown here is derived from an EMBL/GenBank/DDBJ whole genome shotgun (WGS) entry which is preliminary data.</text>
</comment>
<organism evidence="2 3">
    <name type="scientific">Lithocarpus litseifolius</name>
    <dbReference type="NCBI Taxonomy" id="425828"/>
    <lineage>
        <taxon>Eukaryota</taxon>
        <taxon>Viridiplantae</taxon>
        <taxon>Streptophyta</taxon>
        <taxon>Embryophyta</taxon>
        <taxon>Tracheophyta</taxon>
        <taxon>Spermatophyta</taxon>
        <taxon>Magnoliopsida</taxon>
        <taxon>eudicotyledons</taxon>
        <taxon>Gunneridae</taxon>
        <taxon>Pentapetalae</taxon>
        <taxon>rosids</taxon>
        <taxon>fabids</taxon>
        <taxon>Fagales</taxon>
        <taxon>Fagaceae</taxon>
        <taxon>Lithocarpus</taxon>
    </lineage>
</organism>
<keyword evidence="3" id="KW-1185">Reference proteome</keyword>
<dbReference type="EMBL" id="JAZDWU010000010">
    <property type="protein sequence ID" value="KAK9989715.1"/>
    <property type="molecule type" value="Genomic_DNA"/>
</dbReference>
<dbReference type="Proteomes" id="UP001459277">
    <property type="component" value="Unassembled WGS sequence"/>
</dbReference>
<feature type="compositionally biased region" description="Polar residues" evidence="1">
    <location>
        <begin position="113"/>
        <end position="122"/>
    </location>
</feature>
<evidence type="ECO:0000256" key="1">
    <source>
        <dbReference type="SAM" id="MobiDB-lite"/>
    </source>
</evidence>